<keyword evidence="1" id="KW-0175">Coiled coil</keyword>
<comment type="caution">
    <text evidence="3">The sequence shown here is derived from an EMBL/GenBank/DDBJ whole genome shotgun (WGS) entry which is preliminary data.</text>
</comment>
<gene>
    <name evidence="3" type="ORF">MGAL_10B020883</name>
</gene>
<name>A0A8B6FAH6_MYTGA</name>
<sequence>KEIPVLLVHGQYMAGSYPSAIEKATRQDLESCQSVCSRQATDKKTLSSARSIDEEQKSIDRRSYLKIVCLLQDVAKNVLVGVLKRRLPGANFGNTLNGMKTRLLPFLNSDQEQLVYPDGLTYTGDLTDMDISLLYIILRNLGTICQHQNGWGKVPEEHDHSISANMDRIRIAKNVIVSHLPKCSLDYAEFNKLWETIRRCCIKLGGEQYGEEIDTLLTSTFNSDVEQQLSEKLKNLKETDLQNERHCNKLEEVLESASKLLVNLQKEQASRGRTNGTQYEEGTTPMILQIKGNSLPRKTDIEEKIGNYNNNDMHVTSVENGSIVIRLLMLSSAFQSFGYILAIIDKLLQHAFPATSVSEDDIAVSIIFSVDMHQSSE</sequence>
<dbReference type="Pfam" id="PF18738">
    <property type="entry name" value="HEPN_DZIP3"/>
    <property type="match status" value="1"/>
</dbReference>
<evidence type="ECO:0000256" key="1">
    <source>
        <dbReference type="SAM" id="Coils"/>
    </source>
</evidence>
<feature type="non-terminal residue" evidence="3">
    <location>
        <position position="1"/>
    </location>
</feature>
<proteinExistence type="predicted"/>
<reference evidence="3" key="1">
    <citation type="submission" date="2018-11" db="EMBL/GenBank/DDBJ databases">
        <authorList>
            <person name="Alioto T."/>
            <person name="Alioto T."/>
        </authorList>
    </citation>
    <scope>NUCLEOTIDE SEQUENCE</scope>
</reference>
<dbReference type="Proteomes" id="UP000596742">
    <property type="component" value="Unassembled WGS sequence"/>
</dbReference>
<dbReference type="AlphaFoldDB" id="A0A8B6FAH6"/>
<evidence type="ECO:0000313" key="4">
    <source>
        <dbReference type="Proteomes" id="UP000596742"/>
    </source>
</evidence>
<feature type="domain" description="DZIP3-like HEPN" evidence="2">
    <location>
        <begin position="96"/>
        <end position="228"/>
    </location>
</feature>
<dbReference type="EMBL" id="UYJE01006447">
    <property type="protein sequence ID" value="VDI46031.1"/>
    <property type="molecule type" value="Genomic_DNA"/>
</dbReference>
<protein>
    <recommendedName>
        <fullName evidence="2">DZIP3-like HEPN domain-containing protein</fullName>
    </recommendedName>
</protein>
<accession>A0A8B6FAH6</accession>
<feature type="non-terminal residue" evidence="3">
    <location>
        <position position="377"/>
    </location>
</feature>
<dbReference type="OrthoDB" id="5958466at2759"/>
<organism evidence="3 4">
    <name type="scientific">Mytilus galloprovincialis</name>
    <name type="common">Mediterranean mussel</name>
    <dbReference type="NCBI Taxonomy" id="29158"/>
    <lineage>
        <taxon>Eukaryota</taxon>
        <taxon>Metazoa</taxon>
        <taxon>Spiralia</taxon>
        <taxon>Lophotrochozoa</taxon>
        <taxon>Mollusca</taxon>
        <taxon>Bivalvia</taxon>
        <taxon>Autobranchia</taxon>
        <taxon>Pteriomorphia</taxon>
        <taxon>Mytilida</taxon>
        <taxon>Mytiloidea</taxon>
        <taxon>Mytilidae</taxon>
        <taxon>Mytilinae</taxon>
        <taxon>Mytilus</taxon>
    </lineage>
</organism>
<evidence type="ECO:0000313" key="3">
    <source>
        <dbReference type="EMBL" id="VDI46031.1"/>
    </source>
</evidence>
<keyword evidence="4" id="KW-1185">Reference proteome</keyword>
<evidence type="ECO:0000259" key="2">
    <source>
        <dbReference type="Pfam" id="PF18738"/>
    </source>
</evidence>
<feature type="coiled-coil region" evidence="1">
    <location>
        <begin position="222"/>
        <end position="267"/>
    </location>
</feature>
<dbReference type="InterPro" id="IPR041249">
    <property type="entry name" value="HEPN_DZIP3"/>
</dbReference>